<name>A0A165J1H7_9BASI</name>
<dbReference type="OrthoDB" id="3419411at2759"/>
<organism evidence="2 3">
    <name type="scientific">Calocera cornea HHB12733</name>
    <dbReference type="NCBI Taxonomy" id="1353952"/>
    <lineage>
        <taxon>Eukaryota</taxon>
        <taxon>Fungi</taxon>
        <taxon>Dikarya</taxon>
        <taxon>Basidiomycota</taxon>
        <taxon>Agaricomycotina</taxon>
        <taxon>Dacrymycetes</taxon>
        <taxon>Dacrymycetales</taxon>
        <taxon>Dacrymycetaceae</taxon>
        <taxon>Calocera</taxon>
    </lineage>
</organism>
<dbReference type="Proteomes" id="UP000076842">
    <property type="component" value="Unassembled WGS sequence"/>
</dbReference>
<keyword evidence="3" id="KW-1185">Reference proteome</keyword>
<feature type="compositionally biased region" description="Basic and acidic residues" evidence="1">
    <location>
        <begin position="419"/>
        <end position="431"/>
    </location>
</feature>
<protein>
    <submittedName>
        <fullName evidence="2">Uncharacterized protein</fullName>
    </submittedName>
</protein>
<feature type="region of interest" description="Disordered" evidence="1">
    <location>
        <begin position="247"/>
        <end position="284"/>
    </location>
</feature>
<evidence type="ECO:0000256" key="1">
    <source>
        <dbReference type="SAM" id="MobiDB-lite"/>
    </source>
</evidence>
<sequence>MYNDSTTKGPPCPQPTKKLKTDNGPPNSGWGVHQDIPADWAGGTIEIQSPVPTFPGARDILQASEPPGDMSLVLPSDASQLQAMIKKVYKEGLVPCHSLELPVTTDGSEYKPKEEYGDVTGTASAYQEEVDDEAEEPEEEGLGVLHYDVGKLLKVHPNHLSLAYSLSTSKSKAPLSALDLPDTFLDMIRAWKAATKRVQDKFEAAWSKCQSAYKKAISSATMKRTEFPLEPKRGEPDVVYVMLSNCSTSSSGAEDSPPTKGNRKGKKGKKTKSPPASAAVEAAANTSSSDATTLIELKKVHLCYEHGRSNMILPGGKHIEISNEDWSFWALALNKKVDSVSYETPPPILMNCWLICNNISAPMGTVCAVTCPQKMAEVAQAAAQSILQGLGLPWTLFGPPSMTPSVAGHQFVPPSGAGKKQDNNNQDVRDLIEDSSAYPALDLWLSELNTNPIRNVDD</sequence>
<proteinExistence type="predicted"/>
<dbReference type="AlphaFoldDB" id="A0A165J1H7"/>
<evidence type="ECO:0000313" key="3">
    <source>
        <dbReference type="Proteomes" id="UP000076842"/>
    </source>
</evidence>
<dbReference type="InParanoid" id="A0A165J1H7"/>
<accession>A0A165J1H7</accession>
<feature type="compositionally biased region" description="Basic residues" evidence="1">
    <location>
        <begin position="261"/>
        <end position="272"/>
    </location>
</feature>
<feature type="region of interest" description="Disordered" evidence="1">
    <location>
        <begin position="408"/>
        <end position="431"/>
    </location>
</feature>
<gene>
    <name evidence="2" type="ORF">CALCODRAFT_506269</name>
</gene>
<dbReference type="EMBL" id="KV423924">
    <property type="protein sequence ID" value="KZT61247.1"/>
    <property type="molecule type" value="Genomic_DNA"/>
</dbReference>
<feature type="compositionally biased region" description="Low complexity" evidence="1">
    <location>
        <begin position="273"/>
        <end position="284"/>
    </location>
</feature>
<feature type="region of interest" description="Disordered" evidence="1">
    <location>
        <begin position="1"/>
        <end position="37"/>
    </location>
</feature>
<reference evidence="2 3" key="1">
    <citation type="journal article" date="2016" name="Mol. Biol. Evol.">
        <title>Comparative Genomics of Early-Diverging Mushroom-Forming Fungi Provides Insights into the Origins of Lignocellulose Decay Capabilities.</title>
        <authorList>
            <person name="Nagy L.G."/>
            <person name="Riley R."/>
            <person name="Tritt A."/>
            <person name="Adam C."/>
            <person name="Daum C."/>
            <person name="Floudas D."/>
            <person name="Sun H."/>
            <person name="Yadav J.S."/>
            <person name="Pangilinan J."/>
            <person name="Larsson K.H."/>
            <person name="Matsuura K."/>
            <person name="Barry K."/>
            <person name="Labutti K."/>
            <person name="Kuo R."/>
            <person name="Ohm R.A."/>
            <person name="Bhattacharya S.S."/>
            <person name="Shirouzu T."/>
            <person name="Yoshinaga Y."/>
            <person name="Martin F.M."/>
            <person name="Grigoriev I.V."/>
            <person name="Hibbett D.S."/>
        </authorList>
    </citation>
    <scope>NUCLEOTIDE SEQUENCE [LARGE SCALE GENOMIC DNA]</scope>
    <source>
        <strain evidence="2 3">HHB12733</strain>
    </source>
</reference>
<evidence type="ECO:0000313" key="2">
    <source>
        <dbReference type="EMBL" id="KZT61247.1"/>
    </source>
</evidence>